<proteinExistence type="predicted"/>
<keyword evidence="1" id="KW-1133">Transmembrane helix</keyword>
<dbReference type="eggNOG" id="COG2864">
    <property type="taxonomic scope" value="Bacteria"/>
</dbReference>
<feature type="transmembrane region" description="Helical" evidence="1">
    <location>
        <begin position="12"/>
        <end position="35"/>
    </location>
</feature>
<name>D3PCA0_DEFDS</name>
<dbReference type="KEGG" id="ddf:DEFDS_0744"/>
<sequence length="271" mass="32102">MRHQLTFLKKIYAIIGIIFIIYSSYLVVKLTMHIWHKVDYGKENKSKQEELFKEMLTEEKKVTYDLGYKVIKEEELEKHFHHVGDSVIHDEINLCIKCHGDIPHDKNKAVRAFLNMHSDFLACETCHIRIKKEKKFVWYDKINGEVKESIEISKYLSNSKMKLIPMVLERGVFIRPDSSELRKFVEEFRKVVNKLPPAKKSQGLKLIHKYTDKNPVRCDECHALTIDLSYLPLLEIGYKRERVLQILSNEVVGMVNKYKEFYIPKFLEPQK</sequence>
<dbReference type="HOGENOM" id="CLU_1025718_0_0_0"/>
<evidence type="ECO:0000313" key="3">
    <source>
        <dbReference type="Proteomes" id="UP000001520"/>
    </source>
</evidence>
<evidence type="ECO:0000313" key="2">
    <source>
        <dbReference type="EMBL" id="BAI80223.1"/>
    </source>
</evidence>
<dbReference type="InterPro" id="IPR036280">
    <property type="entry name" value="Multihaem_cyt_sf"/>
</dbReference>
<dbReference type="STRING" id="639282.DEFDS_0744"/>
<dbReference type="Proteomes" id="UP000001520">
    <property type="component" value="Chromosome"/>
</dbReference>
<dbReference type="CDD" id="cd08168">
    <property type="entry name" value="Cytochrom_C3"/>
    <property type="match status" value="1"/>
</dbReference>
<dbReference type="RefSeq" id="WP_013007471.1">
    <property type="nucleotide sequence ID" value="NC_013939.1"/>
</dbReference>
<keyword evidence="3" id="KW-1185">Reference proteome</keyword>
<gene>
    <name evidence="2" type="ordered locus">DEFDS_0744</name>
</gene>
<protein>
    <submittedName>
        <fullName evidence="2">Multiheme c-type cytochrome</fullName>
    </submittedName>
</protein>
<reference evidence="2 3" key="1">
    <citation type="journal article" date="2010" name="DNA Res.">
        <title>Bacterial lifestyle in a deep-sea hydrothermal vent chimney revealed by the genome sequence of the thermophilic bacterium Deferribacter desulfuricans SSM1.</title>
        <authorList>
            <person name="Takaki Y."/>
            <person name="Shimamura S."/>
            <person name="Nakagawa S."/>
            <person name="Fukuhara Y."/>
            <person name="Horikawa H."/>
            <person name="Ankai A."/>
            <person name="Harada T."/>
            <person name="Hosoyama A."/>
            <person name="Oguchi A."/>
            <person name="Fukui S."/>
            <person name="Fujita N."/>
            <person name="Takami H."/>
            <person name="Takai K."/>
        </authorList>
    </citation>
    <scope>NUCLEOTIDE SEQUENCE [LARGE SCALE GENOMIC DNA]</scope>
    <source>
        <strain evidence="3">DSM 14783 / JCM 11476 / NBRC 101012 / SSM1</strain>
    </source>
</reference>
<dbReference type="AlphaFoldDB" id="D3PCA0"/>
<keyword evidence="1" id="KW-0812">Transmembrane</keyword>
<accession>D3PCA0</accession>
<dbReference type="EMBL" id="AP011529">
    <property type="protein sequence ID" value="BAI80223.1"/>
    <property type="molecule type" value="Genomic_DNA"/>
</dbReference>
<keyword evidence="1" id="KW-0472">Membrane</keyword>
<organism evidence="2 3">
    <name type="scientific">Deferribacter desulfuricans (strain DSM 14783 / JCM 11476 / NBRC 101012 / SSM1)</name>
    <dbReference type="NCBI Taxonomy" id="639282"/>
    <lineage>
        <taxon>Bacteria</taxon>
        <taxon>Pseudomonadati</taxon>
        <taxon>Deferribacterota</taxon>
        <taxon>Deferribacteres</taxon>
        <taxon>Deferribacterales</taxon>
        <taxon>Deferribacteraceae</taxon>
        <taxon>Deferribacter</taxon>
    </lineage>
</organism>
<evidence type="ECO:0000256" key="1">
    <source>
        <dbReference type="SAM" id="Phobius"/>
    </source>
</evidence>
<dbReference type="SUPFAM" id="SSF48695">
    <property type="entry name" value="Multiheme cytochromes"/>
    <property type="match status" value="1"/>
</dbReference>
<dbReference type="OrthoDB" id="9788513at2"/>